<feature type="compositionally biased region" description="Polar residues" evidence="1">
    <location>
        <begin position="371"/>
        <end position="398"/>
    </location>
</feature>
<accession>A0A6V7VTC5</accession>
<evidence type="ECO:0000256" key="1">
    <source>
        <dbReference type="SAM" id="MobiDB-lite"/>
    </source>
</evidence>
<gene>
    <name evidence="4" type="ORF">MENT_LOCUS29923</name>
</gene>
<keyword evidence="2" id="KW-0472">Membrane</keyword>
<reference evidence="4 5" key="1">
    <citation type="submission" date="2020-08" db="EMBL/GenBank/DDBJ databases">
        <authorList>
            <person name="Koutsovoulos G."/>
            <person name="Danchin GJ E."/>
        </authorList>
    </citation>
    <scope>NUCLEOTIDE SEQUENCE [LARGE SCALE GENOMIC DNA]</scope>
</reference>
<name>A0A6V7VTC5_MELEN</name>
<dbReference type="EMBL" id="CAJEWN010000309">
    <property type="protein sequence ID" value="CAD2178012.1"/>
    <property type="molecule type" value="Genomic_DNA"/>
</dbReference>
<proteinExistence type="predicted"/>
<feature type="transmembrane region" description="Helical" evidence="2">
    <location>
        <begin position="465"/>
        <end position="488"/>
    </location>
</feature>
<organism evidence="4 5">
    <name type="scientific">Meloidogyne enterolobii</name>
    <name type="common">Root-knot nematode worm</name>
    <name type="synonym">Meloidogyne mayaguensis</name>
    <dbReference type="NCBI Taxonomy" id="390850"/>
    <lineage>
        <taxon>Eukaryota</taxon>
        <taxon>Metazoa</taxon>
        <taxon>Ecdysozoa</taxon>
        <taxon>Nematoda</taxon>
        <taxon>Chromadorea</taxon>
        <taxon>Rhabditida</taxon>
        <taxon>Tylenchina</taxon>
        <taxon>Tylenchomorpha</taxon>
        <taxon>Tylenchoidea</taxon>
        <taxon>Meloidogynidae</taxon>
        <taxon>Meloidogyninae</taxon>
        <taxon>Meloidogyne</taxon>
    </lineage>
</organism>
<feature type="signal peptide" evidence="3">
    <location>
        <begin position="1"/>
        <end position="23"/>
    </location>
</feature>
<feature type="compositionally biased region" description="Polar residues" evidence="1">
    <location>
        <begin position="507"/>
        <end position="525"/>
    </location>
</feature>
<keyword evidence="2" id="KW-1133">Transmembrane helix</keyword>
<feature type="chain" id="PRO_5027781268" evidence="3">
    <location>
        <begin position="24"/>
        <end position="644"/>
    </location>
</feature>
<feature type="compositionally biased region" description="Basic and acidic residues" evidence="1">
    <location>
        <begin position="493"/>
        <end position="506"/>
    </location>
</feature>
<feature type="region of interest" description="Disordered" evidence="1">
    <location>
        <begin position="364"/>
        <end position="398"/>
    </location>
</feature>
<feature type="region of interest" description="Disordered" evidence="1">
    <location>
        <begin position="491"/>
        <end position="577"/>
    </location>
</feature>
<evidence type="ECO:0000313" key="5">
    <source>
        <dbReference type="Proteomes" id="UP000580250"/>
    </source>
</evidence>
<dbReference type="AlphaFoldDB" id="A0A6V7VTC5"/>
<feature type="compositionally biased region" description="Basic and acidic residues" evidence="1">
    <location>
        <begin position="541"/>
        <end position="555"/>
    </location>
</feature>
<comment type="caution">
    <text evidence="4">The sequence shown here is derived from an EMBL/GenBank/DDBJ whole genome shotgun (WGS) entry which is preliminary data.</text>
</comment>
<dbReference type="Proteomes" id="UP000580250">
    <property type="component" value="Unassembled WGS sequence"/>
</dbReference>
<protein>
    <submittedName>
        <fullName evidence="4">Uncharacterized protein</fullName>
    </submittedName>
</protein>
<keyword evidence="2" id="KW-0812">Transmembrane</keyword>
<evidence type="ECO:0000256" key="2">
    <source>
        <dbReference type="SAM" id="Phobius"/>
    </source>
</evidence>
<evidence type="ECO:0000256" key="3">
    <source>
        <dbReference type="SAM" id="SignalP"/>
    </source>
</evidence>
<sequence>MTSTSFFLRFSATMLVFGFVVQCEEVGLGKHVLVNGEIIELKNNTRIAENDTDLEHYRKLEGACDVTLDNDGNIILWYSKNSSTTEFGCSVDLVTKNEGQILLEFGISDLSNISDCITQQKSILDNMYVCKSLHKKIKFISCRLSFSYSMNGSEFEELKSGPKSGSKDNCANYTYCKSETGGDCWSTTAFYSIGVVPKVIPQAFPFNYFLQPGNIIFKRSCFLYLVADSPSFLAELSINKSSNDASFKLSIRGKEFRYELVSKEFFTLPTMCYKKENHRKPEEWMIVDNNYINNNQNFTHLFTFNIMPIKAMRQSLQDFWAGCKINETNPGCDKEATLLKCDRMFIRFDKEHFRILVPDVPVAEGKKEENGQNGTSTDGNKNLSVSTTQNMGTTSTKTSLAINTKTSPTTKPSGMSTTTNGIEVTKASPTIDTKTSPTTDTKTSLAIDTKMPSATEPSGMSTTTIVFIISGIVVLVFVSIVVVLICTLSRGKKKEENGQRKEEESKYSNPHSTQSTTNMSTTESNVDVEVPPVASAEEENEKQNEEQKEEEKQDFNDVNPVENTQIEPGEPSNARTGVAVPDSFIDMEGIGAKRDNDFSVKSDKTVPDALISKNTVHQDLVVKEDPIIHNAKSGVEVPDSVNED</sequence>
<keyword evidence="3" id="KW-0732">Signal</keyword>
<evidence type="ECO:0000313" key="4">
    <source>
        <dbReference type="EMBL" id="CAD2178012.1"/>
    </source>
</evidence>